<accession>Q7R809</accession>
<dbReference type="PaxDb" id="73239-Q7R809"/>
<sequence>QNIILNFINILIFFLLTI</sequence>
<keyword evidence="2" id="KW-1185">Reference proteome</keyword>
<organism evidence="1 2">
    <name type="scientific">Plasmodium yoelii yoelii</name>
    <dbReference type="NCBI Taxonomy" id="73239"/>
    <lineage>
        <taxon>Eukaryota</taxon>
        <taxon>Sar</taxon>
        <taxon>Alveolata</taxon>
        <taxon>Apicomplexa</taxon>
        <taxon>Aconoidasida</taxon>
        <taxon>Haemosporida</taxon>
        <taxon>Plasmodiidae</taxon>
        <taxon>Plasmodium</taxon>
        <taxon>Plasmodium (Vinckeia)</taxon>
    </lineage>
</organism>
<proteinExistence type="predicted"/>
<dbReference type="InParanoid" id="Q7R809"/>
<protein>
    <submittedName>
        <fullName evidence="1">Uncharacterized protein</fullName>
    </submittedName>
</protein>
<dbReference type="AlphaFoldDB" id="Q7R809"/>
<dbReference type="EMBL" id="AABL01002711">
    <property type="protein sequence ID" value="EAA19853.1"/>
    <property type="molecule type" value="Genomic_DNA"/>
</dbReference>
<comment type="caution">
    <text evidence="1">The sequence shown here is derived from an EMBL/GenBank/DDBJ whole genome shotgun (WGS) entry which is preliminary data.</text>
</comment>
<reference evidence="1 2" key="1">
    <citation type="journal article" date="2002" name="Nature">
        <title>Genome sequence and comparative analysis of the model rodent malaria parasite Plasmodium yoelii yoelii.</title>
        <authorList>
            <person name="Carlton J.M."/>
            <person name="Angiuoli S.V."/>
            <person name="Suh B.B."/>
            <person name="Kooij T.W."/>
            <person name="Pertea M."/>
            <person name="Silva J.C."/>
            <person name="Ermolaeva M.D."/>
            <person name="Allen J.E."/>
            <person name="Selengut J.D."/>
            <person name="Koo H.L."/>
            <person name="Peterson J.D."/>
            <person name="Pop M."/>
            <person name="Kosack D.S."/>
            <person name="Shumway M.F."/>
            <person name="Bidwell S.L."/>
            <person name="Shallom S.J."/>
            <person name="van Aken S.E."/>
            <person name="Riedmuller S.B."/>
            <person name="Feldblyum T.V."/>
            <person name="Cho J.K."/>
            <person name="Quackenbush J."/>
            <person name="Sedegah M."/>
            <person name="Shoaibi A."/>
            <person name="Cummings L.M."/>
            <person name="Florens L."/>
            <person name="Yates J.R."/>
            <person name="Raine J.D."/>
            <person name="Sinden R.E."/>
            <person name="Harris M.A."/>
            <person name="Cunningham D.A."/>
            <person name="Preiser P.R."/>
            <person name="Bergman L.W."/>
            <person name="Vaidya A.B."/>
            <person name="van Lin L.H."/>
            <person name="Janse C.J."/>
            <person name="Waters A.P."/>
            <person name="Smith H.O."/>
            <person name="White O.R."/>
            <person name="Salzberg S.L."/>
            <person name="Venter J.C."/>
            <person name="Fraser C.M."/>
            <person name="Hoffman S.L."/>
            <person name="Gardner M.J."/>
            <person name="Carucci D.J."/>
        </authorList>
    </citation>
    <scope>NUCLEOTIDE SEQUENCE [LARGE SCALE GENOMIC DNA]</scope>
    <source>
        <strain evidence="1 2">17XNL</strain>
    </source>
</reference>
<gene>
    <name evidence="1" type="ORF">PY07414</name>
</gene>
<dbReference type="Proteomes" id="UP000008553">
    <property type="component" value="Unassembled WGS sequence"/>
</dbReference>
<feature type="non-terminal residue" evidence="1">
    <location>
        <position position="1"/>
    </location>
</feature>
<name>Q7R809_PLAYO</name>
<evidence type="ECO:0000313" key="1">
    <source>
        <dbReference type="EMBL" id="EAA19853.1"/>
    </source>
</evidence>
<evidence type="ECO:0000313" key="2">
    <source>
        <dbReference type="Proteomes" id="UP000008553"/>
    </source>
</evidence>